<evidence type="ECO:0000313" key="2">
    <source>
        <dbReference type="Proteomes" id="UP000219338"/>
    </source>
</evidence>
<gene>
    <name evidence="1" type="ORF">ARMOST_01138</name>
</gene>
<evidence type="ECO:0000313" key="1">
    <source>
        <dbReference type="EMBL" id="SJK97882.1"/>
    </source>
</evidence>
<protein>
    <submittedName>
        <fullName evidence="1">Uncharacterized protein</fullName>
    </submittedName>
</protein>
<proteinExistence type="predicted"/>
<dbReference type="Proteomes" id="UP000219338">
    <property type="component" value="Unassembled WGS sequence"/>
</dbReference>
<reference evidence="2" key="1">
    <citation type="journal article" date="2017" name="Nat. Ecol. Evol.">
        <title>Genome expansion and lineage-specific genetic innovations in the forest pathogenic fungi Armillaria.</title>
        <authorList>
            <person name="Sipos G."/>
            <person name="Prasanna A.N."/>
            <person name="Walter M.C."/>
            <person name="O'Connor E."/>
            <person name="Balint B."/>
            <person name="Krizsan K."/>
            <person name="Kiss B."/>
            <person name="Hess J."/>
            <person name="Varga T."/>
            <person name="Slot J."/>
            <person name="Riley R."/>
            <person name="Boka B."/>
            <person name="Rigling D."/>
            <person name="Barry K."/>
            <person name="Lee J."/>
            <person name="Mihaltcheva S."/>
            <person name="LaButti K."/>
            <person name="Lipzen A."/>
            <person name="Waldron R."/>
            <person name="Moloney N.M."/>
            <person name="Sperisen C."/>
            <person name="Kredics L."/>
            <person name="Vagvoelgyi C."/>
            <person name="Patrignani A."/>
            <person name="Fitzpatrick D."/>
            <person name="Nagy I."/>
            <person name="Doyle S."/>
            <person name="Anderson J.B."/>
            <person name="Grigoriev I.V."/>
            <person name="Gueldener U."/>
            <person name="Muensterkoetter M."/>
            <person name="Nagy L.G."/>
        </authorList>
    </citation>
    <scope>NUCLEOTIDE SEQUENCE [LARGE SCALE GENOMIC DNA]</scope>
    <source>
        <strain evidence="2">C18/9</strain>
    </source>
</reference>
<name>A0A284QN37_ARMOS</name>
<sequence>MEYRLFFGRPKVALTWPEIADLLLVALPSAVNFVLVMTGMRQQPLLLDVHWHWHQKWSLNELSVVFDTSGPNHTVEARQQQEGHCLCPVPPQLELHASKPLVTPAF</sequence>
<keyword evidence="2" id="KW-1185">Reference proteome</keyword>
<organism evidence="1 2">
    <name type="scientific">Armillaria ostoyae</name>
    <name type="common">Armillaria root rot fungus</name>
    <dbReference type="NCBI Taxonomy" id="47428"/>
    <lineage>
        <taxon>Eukaryota</taxon>
        <taxon>Fungi</taxon>
        <taxon>Dikarya</taxon>
        <taxon>Basidiomycota</taxon>
        <taxon>Agaricomycotina</taxon>
        <taxon>Agaricomycetes</taxon>
        <taxon>Agaricomycetidae</taxon>
        <taxon>Agaricales</taxon>
        <taxon>Marasmiineae</taxon>
        <taxon>Physalacriaceae</taxon>
        <taxon>Armillaria</taxon>
    </lineage>
</organism>
<accession>A0A284QN37</accession>
<dbReference type="EMBL" id="FUEG01000001">
    <property type="protein sequence ID" value="SJK97882.1"/>
    <property type="molecule type" value="Genomic_DNA"/>
</dbReference>
<dbReference type="AlphaFoldDB" id="A0A284QN37"/>